<keyword evidence="1" id="KW-0472">Membrane</keyword>
<protein>
    <submittedName>
        <fullName evidence="2">Uncharacterized protein</fullName>
    </submittedName>
</protein>
<keyword evidence="1" id="KW-0812">Transmembrane</keyword>
<evidence type="ECO:0000313" key="2">
    <source>
        <dbReference type="EMBL" id="JAE14343.1"/>
    </source>
</evidence>
<dbReference type="EMBL" id="GBRH01183553">
    <property type="protein sequence ID" value="JAE14343.1"/>
    <property type="molecule type" value="Transcribed_RNA"/>
</dbReference>
<name>A0A0A9G126_ARUDO</name>
<sequence>MELHALRPFPFICAAKVIPFSLWLIPFNCLLMCMPMSRWAIARVWDEEIQHINWVLLPGQSGGKWIDSNPSVWSPSGHMCYVFGWACCCLCFMISSALILISCDIYVVPHV</sequence>
<reference evidence="2" key="1">
    <citation type="submission" date="2014-09" db="EMBL/GenBank/DDBJ databases">
        <authorList>
            <person name="Magalhaes I.L.F."/>
            <person name="Oliveira U."/>
            <person name="Santos F.R."/>
            <person name="Vidigal T.H.D.A."/>
            <person name="Brescovit A.D."/>
            <person name="Santos A.J."/>
        </authorList>
    </citation>
    <scope>NUCLEOTIDE SEQUENCE</scope>
    <source>
        <tissue evidence="2">Shoot tissue taken approximately 20 cm above the soil surface</tissue>
    </source>
</reference>
<proteinExistence type="predicted"/>
<evidence type="ECO:0000256" key="1">
    <source>
        <dbReference type="SAM" id="Phobius"/>
    </source>
</evidence>
<accession>A0A0A9G126</accession>
<keyword evidence="1" id="KW-1133">Transmembrane helix</keyword>
<feature type="transmembrane region" description="Helical" evidence="1">
    <location>
        <begin position="82"/>
        <end position="108"/>
    </location>
</feature>
<reference evidence="2" key="2">
    <citation type="journal article" date="2015" name="Data Brief">
        <title>Shoot transcriptome of the giant reed, Arundo donax.</title>
        <authorList>
            <person name="Barrero R.A."/>
            <person name="Guerrero F.D."/>
            <person name="Moolhuijzen P."/>
            <person name="Goolsby J.A."/>
            <person name="Tidwell J."/>
            <person name="Bellgard S.E."/>
            <person name="Bellgard M.I."/>
        </authorList>
    </citation>
    <scope>NUCLEOTIDE SEQUENCE</scope>
    <source>
        <tissue evidence="2">Shoot tissue taken approximately 20 cm above the soil surface</tissue>
    </source>
</reference>
<feature type="transmembrane region" description="Helical" evidence="1">
    <location>
        <begin position="20"/>
        <end position="41"/>
    </location>
</feature>
<organism evidence="2">
    <name type="scientific">Arundo donax</name>
    <name type="common">Giant reed</name>
    <name type="synonym">Donax arundinaceus</name>
    <dbReference type="NCBI Taxonomy" id="35708"/>
    <lineage>
        <taxon>Eukaryota</taxon>
        <taxon>Viridiplantae</taxon>
        <taxon>Streptophyta</taxon>
        <taxon>Embryophyta</taxon>
        <taxon>Tracheophyta</taxon>
        <taxon>Spermatophyta</taxon>
        <taxon>Magnoliopsida</taxon>
        <taxon>Liliopsida</taxon>
        <taxon>Poales</taxon>
        <taxon>Poaceae</taxon>
        <taxon>PACMAD clade</taxon>
        <taxon>Arundinoideae</taxon>
        <taxon>Arundineae</taxon>
        <taxon>Arundo</taxon>
    </lineage>
</organism>
<dbReference type="AlphaFoldDB" id="A0A0A9G126"/>